<evidence type="ECO:0008006" key="3">
    <source>
        <dbReference type="Google" id="ProtNLM"/>
    </source>
</evidence>
<proteinExistence type="predicted"/>
<dbReference type="EMBL" id="BAEO01000027">
    <property type="protein sequence ID" value="GAC18899.1"/>
    <property type="molecule type" value="Genomic_DNA"/>
</dbReference>
<dbReference type="OrthoDB" id="9802417at2"/>
<dbReference type="eggNOG" id="COG2929">
    <property type="taxonomic scope" value="Bacteria"/>
</dbReference>
<dbReference type="Proteomes" id="UP000006327">
    <property type="component" value="Unassembled WGS sequence"/>
</dbReference>
<keyword evidence="2" id="KW-1185">Reference proteome</keyword>
<name>K6XE43_9ALTE</name>
<accession>K6XE43</accession>
<protein>
    <recommendedName>
        <fullName evidence="3">Toxin</fullName>
    </recommendedName>
</protein>
<reference evidence="1 2" key="1">
    <citation type="journal article" date="2017" name="Antonie Van Leeuwenhoek">
        <title>Rhizobium rhizosphaerae sp. nov., a novel species isolated from rice rhizosphere.</title>
        <authorList>
            <person name="Zhao J.J."/>
            <person name="Zhang J."/>
            <person name="Zhang R.J."/>
            <person name="Zhang C.W."/>
            <person name="Yin H.Q."/>
            <person name="Zhang X.X."/>
        </authorList>
    </citation>
    <scope>NUCLEOTIDE SEQUENCE [LARGE SCALE GENOMIC DNA]</scope>
    <source>
        <strain evidence="1 2">BSs20135</strain>
    </source>
</reference>
<dbReference type="InterPro" id="IPR007460">
    <property type="entry name" value="BrnT_toxin"/>
</dbReference>
<sequence>MREFEYDISKSLSNEVKHGISFDAAQNLWSDPEAITLKADEHGEIGYLLFAKLYNKHWSAIFTYRQLKIRIISVRRSRKNEVNVYESN</sequence>
<dbReference type="AlphaFoldDB" id="K6XE43"/>
<evidence type="ECO:0000313" key="1">
    <source>
        <dbReference type="EMBL" id="GAC18899.1"/>
    </source>
</evidence>
<gene>
    <name evidence="1" type="ORF">GARC_1932</name>
</gene>
<organism evidence="1 2">
    <name type="scientific">Paraglaciecola arctica BSs20135</name>
    <dbReference type="NCBI Taxonomy" id="493475"/>
    <lineage>
        <taxon>Bacteria</taxon>
        <taxon>Pseudomonadati</taxon>
        <taxon>Pseudomonadota</taxon>
        <taxon>Gammaproteobacteria</taxon>
        <taxon>Alteromonadales</taxon>
        <taxon>Alteromonadaceae</taxon>
        <taxon>Paraglaciecola</taxon>
    </lineage>
</organism>
<evidence type="ECO:0000313" key="2">
    <source>
        <dbReference type="Proteomes" id="UP000006327"/>
    </source>
</evidence>
<dbReference type="Gene3D" id="3.10.450.530">
    <property type="entry name" value="Ribonuclease toxin, BrnT, of type II toxin-antitoxin system"/>
    <property type="match status" value="1"/>
</dbReference>
<dbReference type="Pfam" id="PF04365">
    <property type="entry name" value="BrnT_toxin"/>
    <property type="match status" value="1"/>
</dbReference>
<dbReference type="InterPro" id="IPR038573">
    <property type="entry name" value="BrnT_sf"/>
</dbReference>
<comment type="caution">
    <text evidence="1">The sequence shown here is derived from an EMBL/GenBank/DDBJ whole genome shotgun (WGS) entry which is preliminary data.</text>
</comment>
<dbReference type="RefSeq" id="WP_007619188.1">
    <property type="nucleotide sequence ID" value="NZ_BAEO01000027.1"/>
</dbReference>